<dbReference type="SUPFAM" id="SSF51556">
    <property type="entry name" value="Metallo-dependent hydrolases"/>
    <property type="match status" value="1"/>
</dbReference>
<sequence>MVPWFVERLDETLPMNNTGLERSISDNVRHDVYITPSGMFSGSQLRFCLDVPGVDRIIISVDCPFVSEAGAREFITGSGLSVENSTR</sequence>
<name>A0ABU1XE51_9NOCA</name>
<proteinExistence type="predicted"/>
<reference evidence="1 2" key="1">
    <citation type="submission" date="2023-07" db="EMBL/GenBank/DDBJ databases">
        <title>Sorghum-associated microbial communities from plants grown in Nebraska, USA.</title>
        <authorList>
            <person name="Schachtman D."/>
        </authorList>
    </citation>
    <scope>NUCLEOTIDE SEQUENCE [LARGE SCALE GENOMIC DNA]</scope>
    <source>
        <strain evidence="1 2">4272</strain>
    </source>
</reference>
<accession>A0ABU1XE51</accession>
<dbReference type="Gene3D" id="3.20.20.140">
    <property type="entry name" value="Metal-dependent hydrolases"/>
    <property type="match status" value="1"/>
</dbReference>
<dbReference type="Proteomes" id="UP001251217">
    <property type="component" value="Unassembled WGS sequence"/>
</dbReference>
<dbReference type="RefSeq" id="WP_310400066.1">
    <property type="nucleotide sequence ID" value="NZ_JAVDWW010000003.1"/>
</dbReference>
<dbReference type="InterPro" id="IPR032466">
    <property type="entry name" value="Metal_Hydrolase"/>
</dbReference>
<evidence type="ECO:0000313" key="1">
    <source>
        <dbReference type="EMBL" id="MDR7168282.1"/>
    </source>
</evidence>
<protein>
    <submittedName>
        <fullName evidence="1">Uncharacterized protein</fullName>
    </submittedName>
</protein>
<organism evidence="1 2">
    <name type="scientific">Nocardia kruczakiae</name>
    <dbReference type="NCBI Taxonomy" id="261477"/>
    <lineage>
        <taxon>Bacteria</taxon>
        <taxon>Bacillati</taxon>
        <taxon>Actinomycetota</taxon>
        <taxon>Actinomycetes</taxon>
        <taxon>Mycobacteriales</taxon>
        <taxon>Nocardiaceae</taxon>
        <taxon>Nocardia</taxon>
    </lineage>
</organism>
<gene>
    <name evidence="1" type="ORF">J2W56_002013</name>
</gene>
<evidence type="ECO:0000313" key="2">
    <source>
        <dbReference type="Proteomes" id="UP001251217"/>
    </source>
</evidence>
<comment type="caution">
    <text evidence="1">The sequence shown here is derived from an EMBL/GenBank/DDBJ whole genome shotgun (WGS) entry which is preliminary data.</text>
</comment>
<keyword evidence="2" id="KW-1185">Reference proteome</keyword>
<dbReference type="EMBL" id="JAVDWW010000003">
    <property type="protein sequence ID" value="MDR7168282.1"/>
    <property type="molecule type" value="Genomic_DNA"/>
</dbReference>